<accession>A0A1G6YNU4</accession>
<reference evidence="1 2" key="1">
    <citation type="submission" date="2016-10" db="EMBL/GenBank/DDBJ databases">
        <authorList>
            <person name="de Groot N.N."/>
        </authorList>
    </citation>
    <scope>NUCLEOTIDE SEQUENCE [LARGE SCALE GENOMIC DNA]</scope>
    <source>
        <strain evidence="1 2">CGMCC 1.9109</strain>
    </source>
</reference>
<gene>
    <name evidence="1" type="ORF">SAMN04488071_1680</name>
</gene>
<protein>
    <submittedName>
        <fullName evidence="1">Uncharacterized protein</fullName>
    </submittedName>
</protein>
<dbReference type="Proteomes" id="UP000183685">
    <property type="component" value="Unassembled WGS sequence"/>
</dbReference>
<evidence type="ECO:0000313" key="2">
    <source>
        <dbReference type="Proteomes" id="UP000183685"/>
    </source>
</evidence>
<dbReference type="STRING" id="637679.GCA_001550055_01361"/>
<organism evidence="1 2">
    <name type="scientific">Kordiimonas lacus</name>
    <dbReference type="NCBI Taxonomy" id="637679"/>
    <lineage>
        <taxon>Bacteria</taxon>
        <taxon>Pseudomonadati</taxon>
        <taxon>Pseudomonadota</taxon>
        <taxon>Alphaproteobacteria</taxon>
        <taxon>Kordiimonadales</taxon>
        <taxon>Kordiimonadaceae</taxon>
        <taxon>Kordiimonas</taxon>
    </lineage>
</organism>
<dbReference type="AlphaFoldDB" id="A0A1G6YNU4"/>
<evidence type="ECO:0000313" key="1">
    <source>
        <dbReference type="EMBL" id="SDD91683.1"/>
    </source>
</evidence>
<name>A0A1G6YNU4_9PROT</name>
<keyword evidence="2" id="KW-1185">Reference proteome</keyword>
<dbReference type="RefSeq" id="WP_068302768.1">
    <property type="nucleotide sequence ID" value="NZ_FNAK01000003.1"/>
</dbReference>
<sequence length="307" mass="33636">MSVTRFEQMRLDEVSSQPVVTPWPKPGFNVPVMPAGLMQLASTGQVEVQINHMMAAMFAAQMGAAAEITISWALEQARAFSNKTLAEFGALVRFAQNKASQQGLFDLLGRQITQTCGESSLDFSDKRKDLAASILKLDPLAVQVFVLETLWATEWMSHACRNTNSMSHQAVPGLLATERRIDAELRGVLKKMIEVTAAAYGSNETRRAASDLRAIYGLTAQMAAHFAASYTGLTEIIWATEPFTADRRALFASFEGVASRTCARPTDQLPRLVEFLSGVNQGDRLLWMAGDDESHTEAVTPFLKESA</sequence>
<proteinExistence type="predicted"/>
<dbReference type="EMBL" id="FNAK01000003">
    <property type="protein sequence ID" value="SDD91683.1"/>
    <property type="molecule type" value="Genomic_DNA"/>
</dbReference>